<evidence type="ECO:0000313" key="1">
    <source>
        <dbReference type="EMBL" id="ACK81248.1"/>
    </source>
</evidence>
<name>B7KYX5_METC4</name>
<dbReference type="AlphaFoldDB" id="B7KYX5"/>
<sequence length="57" mass="6123">MGGLDANWLSADLALVDADFNAWSQGLKESYDSLYGDAEQSHAFDASSPEGDEAERV</sequence>
<accession>B7KYX5</accession>
<evidence type="ECO:0000313" key="2">
    <source>
        <dbReference type="Proteomes" id="UP000002385"/>
    </source>
</evidence>
<gene>
    <name evidence="1" type="ordered locus">Mchl_0310</name>
</gene>
<reference evidence="2" key="1">
    <citation type="submission" date="2008-12" db="EMBL/GenBank/DDBJ databases">
        <title>Complete sequence of chromosome of Methylobacterium chloromethanicum CM4.</title>
        <authorList>
            <consortium name="US DOE Joint Genome Institute"/>
            <person name="Lucas S."/>
            <person name="Copeland A."/>
            <person name="Lapidus A."/>
            <person name="Glavina del Rio T."/>
            <person name="Dalin E."/>
            <person name="Tice H."/>
            <person name="Bruce D."/>
            <person name="Goodwin L."/>
            <person name="Pitluck S."/>
            <person name="Chertkov O."/>
            <person name="Brettin T."/>
            <person name="Detter J.C."/>
            <person name="Han C."/>
            <person name="Larimer F."/>
            <person name="Land M."/>
            <person name="Hauser L."/>
            <person name="Kyrpides N."/>
            <person name="Mikhailova N."/>
            <person name="Marx C."/>
            <person name="Richardson P."/>
        </authorList>
    </citation>
    <scope>NUCLEOTIDE SEQUENCE [LARGE SCALE GENOMIC DNA]</scope>
    <source>
        <strain evidence="2">CM4 / NCIMB 13688</strain>
    </source>
</reference>
<dbReference type="Proteomes" id="UP000002385">
    <property type="component" value="Chromosome"/>
</dbReference>
<proteinExistence type="predicted"/>
<organism evidence="1 2">
    <name type="scientific">Methylorubrum extorquens (strain CM4 / NCIMB 13688)</name>
    <name type="common">Methylobacterium extorquens</name>
    <dbReference type="NCBI Taxonomy" id="440085"/>
    <lineage>
        <taxon>Bacteria</taxon>
        <taxon>Pseudomonadati</taxon>
        <taxon>Pseudomonadota</taxon>
        <taxon>Alphaproteobacteria</taxon>
        <taxon>Hyphomicrobiales</taxon>
        <taxon>Methylobacteriaceae</taxon>
        <taxon>Methylorubrum</taxon>
    </lineage>
</organism>
<protein>
    <submittedName>
        <fullName evidence="1">Uncharacterized protein</fullName>
    </submittedName>
</protein>
<dbReference type="KEGG" id="mch:Mchl_0310"/>
<reference evidence="1 2" key="2">
    <citation type="journal article" date="2012" name="J. Bacteriol.">
        <title>Complete genome sequences of six strains of the genus Methylobacterium.</title>
        <authorList>
            <person name="Marx C.J."/>
            <person name="Bringel F."/>
            <person name="Chistoserdova L."/>
            <person name="Moulin L."/>
            <person name="Farhan Ul Haque M."/>
            <person name="Fleischman D.E."/>
            <person name="Gruffaz C."/>
            <person name="Jourand P."/>
            <person name="Knief C."/>
            <person name="Lee M.C."/>
            <person name="Muller E.E."/>
            <person name="Nadalig T."/>
            <person name="Peyraud R."/>
            <person name="Roselli S."/>
            <person name="Russ L."/>
            <person name="Goodwin L.A."/>
            <person name="Ivanova N."/>
            <person name="Kyrpides N."/>
            <person name="Lajus A."/>
            <person name="Land M.L."/>
            <person name="Medigue C."/>
            <person name="Mikhailova N."/>
            <person name="Nolan M."/>
            <person name="Woyke T."/>
            <person name="Stolyar S."/>
            <person name="Vorholt J.A."/>
            <person name="Vuilleumier S."/>
        </authorList>
    </citation>
    <scope>NUCLEOTIDE SEQUENCE [LARGE SCALE GENOMIC DNA]</scope>
    <source>
        <strain evidence="2">CM4 / NCIMB 13688</strain>
    </source>
</reference>
<dbReference type="EMBL" id="CP001298">
    <property type="protein sequence ID" value="ACK81248.1"/>
    <property type="molecule type" value="Genomic_DNA"/>
</dbReference>
<dbReference type="HOGENOM" id="CLU_2991496_0_0_5"/>